<organism evidence="2 3">
    <name type="scientific">Pseudomonas viridiflava ICMP 13104</name>
    <dbReference type="NCBI Taxonomy" id="1198305"/>
    <lineage>
        <taxon>Bacteria</taxon>
        <taxon>Pseudomonadati</taxon>
        <taxon>Pseudomonadota</taxon>
        <taxon>Gammaproteobacteria</taxon>
        <taxon>Pseudomonadales</taxon>
        <taxon>Pseudomonadaceae</taxon>
        <taxon>Pseudomonas</taxon>
    </lineage>
</organism>
<name>A0A0W0HX93_PSEVI</name>
<dbReference type="InterPro" id="IPR007048">
    <property type="entry name" value="IraD/Gp25-like"/>
</dbReference>
<dbReference type="Pfam" id="PF04965">
    <property type="entry name" value="GPW_gp25"/>
    <property type="match status" value="1"/>
</dbReference>
<sequence>MEDSSFLGSGWSYPIVFEDANLQLRMSAAVENINQSIHLLLNTPIGSRSLLPDYGSKLSTFLFRHIDATAQEEIIQSVTFTLLNGEPRIDVENVRLSVNDGGATVEVFITYVVRQTNARHNHVFPFSSLEGSNLEVTG</sequence>
<proteinExistence type="predicted"/>
<dbReference type="SUPFAM" id="SSF160719">
    <property type="entry name" value="gpW/gp25-like"/>
    <property type="match status" value="1"/>
</dbReference>
<dbReference type="Proteomes" id="UP000053048">
    <property type="component" value="Unassembled WGS sequence"/>
</dbReference>
<gene>
    <name evidence="2" type="ORF">AO067_23425</name>
</gene>
<protein>
    <recommendedName>
        <fullName evidence="1">IraD/Gp25-like domain-containing protein</fullName>
    </recommendedName>
</protein>
<feature type="domain" description="IraD/Gp25-like" evidence="1">
    <location>
        <begin position="30"/>
        <end position="117"/>
    </location>
</feature>
<comment type="caution">
    <text evidence="2">The sequence shown here is derived from an EMBL/GenBank/DDBJ whole genome shotgun (WGS) entry which is preliminary data.</text>
</comment>
<keyword evidence="3" id="KW-1185">Reference proteome</keyword>
<reference evidence="2 3" key="1">
    <citation type="submission" date="2015-09" db="EMBL/GenBank/DDBJ databases">
        <title>Genome sequence of ICMP 13104.</title>
        <authorList>
            <person name="Visnovsky S."/>
            <person name="Lu A."/>
            <person name="Panda P."/>
            <person name="Pitman A."/>
        </authorList>
    </citation>
    <scope>NUCLEOTIDE SEQUENCE [LARGE SCALE GENOMIC DNA]</scope>
    <source>
        <strain evidence="2 3">ICMP 13104</strain>
    </source>
</reference>
<dbReference type="AlphaFoldDB" id="A0A0W0HX93"/>
<dbReference type="EMBL" id="LKEJ01000121">
    <property type="protein sequence ID" value="KTB65399.1"/>
    <property type="molecule type" value="Genomic_DNA"/>
</dbReference>
<evidence type="ECO:0000313" key="2">
    <source>
        <dbReference type="EMBL" id="KTB65399.1"/>
    </source>
</evidence>
<accession>A0A0W0HX93</accession>
<evidence type="ECO:0000313" key="3">
    <source>
        <dbReference type="Proteomes" id="UP000053048"/>
    </source>
</evidence>
<evidence type="ECO:0000259" key="1">
    <source>
        <dbReference type="Pfam" id="PF04965"/>
    </source>
</evidence>
<dbReference type="Gene3D" id="3.10.450.40">
    <property type="match status" value="1"/>
</dbReference>